<dbReference type="AlphaFoldDB" id="C0QPN5"/>
<evidence type="ECO:0008006" key="3">
    <source>
        <dbReference type="Google" id="ProtNLM"/>
    </source>
</evidence>
<dbReference type="OrthoDB" id="15079at2"/>
<dbReference type="KEGG" id="pmx:PERMA_0844"/>
<protein>
    <recommendedName>
        <fullName evidence="3">Antitoxin</fullName>
    </recommendedName>
</protein>
<sequence>MKVLNISQAQKEFTKILNERVLIVDNKRKEKKAVILPYEEYLKLISKCKDKEYLLGLLTTGRFSKFKGVLNKS</sequence>
<reference evidence="1 2" key="1">
    <citation type="journal article" date="2009" name="J. Bacteriol.">
        <title>Complete and draft genome sequences of six members of the Aquificales.</title>
        <authorList>
            <person name="Reysenbach A.L."/>
            <person name="Hamamura N."/>
            <person name="Podar M."/>
            <person name="Griffiths E."/>
            <person name="Ferreira S."/>
            <person name="Hochstein R."/>
            <person name="Heidelberg J."/>
            <person name="Johnson J."/>
            <person name="Mead D."/>
            <person name="Pohorille A."/>
            <person name="Sarmiento M."/>
            <person name="Schweighofer K."/>
            <person name="Seshadri R."/>
            <person name="Voytek M.A."/>
        </authorList>
    </citation>
    <scope>NUCLEOTIDE SEQUENCE [LARGE SCALE GENOMIC DNA]</scope>
    <source>
        <strain evidence="2">DSM 14350 / EX-H1</strain>
    </source>
</reference>
<gene>
    <name evidence="1" type="ordered locus">PERMA_0844</name>
</gene>
<keyword evidence="2" id="KW-1185">Reference proteome</keyword>
<dbReference type="EMBL" id="CP001230">
    <property type="protein sequence ID" value="ACO03231.1"/>
    <property type="molecule type" value="Genomic_DNA"/>
</dbReference>
<dbReference type="HOGENOM" id="CLU_2701548_0_0_0"/>
<dbReference type="STRING" id="123214.PERMA_0844"/>
<proteinExistence type="predicted"/>
<evidence type="ECO:0000313" key="1">
    <source>
        <dbReference type="EMBL" id="ACO03231.1"/>
    </source>
</evidence>
<dbReference type="PaxDb" id="123214-PERMA_0844"/>
<name>C0QPN5_PERMH</name>
<organism evidence="1 2">
    <name type="scientific">Persephonella marina (strain DSM 14350 / EX-H1)</name>
    <dbReference type="NCBI Taxonomy" id="123214"/>
    <lineage>
        <taxon>Bacteria</taxon>
        <taxon>Pseudomonadati</taxon>
        <taxon>Aquificota</taxon>
        <taxon>Aquificia</taxon>
        <taxon>Aquificales</taxon>
        <taxon>Hydrogenothermaceae</taxon>
        <taxon>Persephonella</taxon>
    </lineage>
</organism>
<dbReference type="Proteomes" id="UP000001366">
    <property type="component" value="Chromosome"/>
</dbReference>
<accession>C0QPN5</accession>
<evidence type="ECO:0000313" key="2">
    <source>
        <dbReference type="Proteomes" id="UP000001366"/>
    </source>
</evidence>
<dbReference type="RefSeq" id="WP_012675470.1">
    <property type="nucleotide sequence ID" value="NC_012440.1"/>
</dbReference>